<dbReference type="Pfam" id="PF05685">
    <property type="entry name" value="Uma2"/>
    <property type="match status" value="1"/>
</dbReference>
<dbReference type="PANTHER" id="PTHR34107:SF7">
    <property type="entry name" value="SLR2092 PROTEIN"/>
    <property type="match status" value="1"/>
</dbReference>
<evidence type="ECO:0000313" key="2">
    <source>
        <dbReference type="EMBL" id="AGY58699.1"/>
    </source>
</evidence>
<reference evidence="2 3" key="1">
    <citation type="journal article" date="2013" name="PLoS ONE">
        <title>Cultivation and Complete Genome Sequencing of Gloeobacter kilaueensis sp. nov., from a Lava Cave in Kilauea Caldera, Hawai'i.</title>
        <authorList>
            <person name="Saw J.H."/>
            <person name="Schatz M."/>
            <person name="Brown M.V."/>
            <person name="Kunkel D.D."/>
            <person name="Foster J.S."/>
            <person name="Shick H."/>
            <person name="Christensen S."/>
            <person name="Hou S."/>
            <person name="Wan X."/>
            <person name="Donachie S.P."/>
        </authorList>
    </citation>
    <scope>NUCLEOTIDE SEQUENCE [LARGE SCALE GENOMIC DNA]</scope>
    <source>
        <strain evidence="3">JS</strain>
    </source>
</reference>
<dbReference type="SUPFAM" id="SSF52980">
    <property type="entry name" value="Restriction endonuclease-like"/>
    <property type="match status" value="1"/>
</dbReference>
<dbReference type="Proteomes" id="UP000017396">
    <property type="component" value="Chromosome"/>
</dbReference>
<dbReference type="OrthoDB" id="454453at2"/>
<accession>U5QM62</accession>
<dbReference type="Gene3D" id="3.90.1570.10">
    <property type="entry name" value="tt1808, chain A"/>
    <property type="match status" value="1"/>
</dbReference>
<dbReference type="InterPro" id="IPR011335">
    <property type="entry name" value="Restrct_endonuc-II-like"/>
</dbReference>
<dbReference type="PANTHER" id="PTHR34107">
    <property type="entry name" value="SLL0198 PROTEIN-RELATED"/>
    <property type="match status" value="1"/>
</dbReference>
<keyword evidence="3" id="KW-1185">Reference proteome</keyword>
<organism evidence="2 3">
    <name type="scientific">Gloeobacter kilaueensis (strain ATCC BAA-2537 / CCAP 1431/1 / ULC 316 / JS1)</name>
    <dbReference type="NCBI Taxonomy" id="1183438"/>
    <lineage>
        <taxon>Bacteria</taxon>
        <taxon>Bacillati</taxon>
        <taxon>Cyanobacteriota</taxon>
        <taxon>Cyanophyceae</taxon>
        <taxon>Gloeobacterales</taxon>
        <taxon>Gloeobacteraceae</taxon>
        <taxon>Gloeobacter</taxon>
    </lineage>
</organism>
<dbReference type="InterPro" id="IPR012296">
    <property type="entry name" value="Nuclease_put_TT1808"/>
</dbReference>
<feature type="domain" description="Putative restriction endonuclease" evidence="1">
    <location>
        <begin position="26"/>
        <end position="195"/>
    </location>
</feature>
<evidence type="ECO:0000259" key="1">
    <source>
        <dbReference type="Pfam" id="PF05685"/>
    </source>
</evidence>
<gene>
    <name evidence="2" type="ORF">GKIL_2453</name>
</gene>
<dbReference type="STRING" id="1183438.GKIL_2453"/>
<dbReference type="AlphaFoldDB" id="U5QM62"/>
<dbReference type="CDD" id="cd06260">
    <property type="entry name" value="DUF820-like"/>
    <property type="match status" value="1"/>
</dbReference>
<evidence type="ECO:0000313" key="3">
    <source>
        <dbReference type="Proteomes" id="UP000017396"/>
    </source>
</evidence>
<name>U5QM62_GLOK1</name>
<dbReference type="PATRIC" id="fig|1183438.3.peg.2410"/>
<proteinExistence type="predicted"/>
<dbReference type="InterPro" id="IPR008538">
    <property type="entry name" value="Uma2"/>
</dbReference>
<dbReference type="eggNOG" id="COG4636">
    <property type="taxonomic scope" value="Bacteria"/>
</dbReference>
<dbReference type="HOGENOM" id="CLU_076312_3_0_3"/>
<dbReference type="RefSeq" id="WP_023173881.1">
    <property type="nucleotide sequence ID" value="NC_022600.1"/>
</dbReference>
<dbReference type="KEGG" id="glj:GKIL_2453"/>
<protein>
    <recommendedName>
        <fullName evidence="1">Putative restriction endonuclease domain-containing protein</fullName>
    </recommendedName>
</protein>
<dbReference type="EMBL" id="CP003587">
    <property type="protein sequence ID" value="AGY58699.1"/>
    <property type="molecule type" value="Genomic_DNA"/>
</dbReference>
<sequence>MSPLLESPAQTPIRFKLQPVLRLNDDQLFDLCQLNRDLRIERSAEGELLIMSPTGSEAGARNSSLTGQLWFWNRTLGLGRTFDSSAGFVLPDGAMRSPDAAWIRRERWDALSAEQRQKFAPLPPDFVAELRSPSDLIADLKAKMQAYIDNGVTLGWLIDPQTRQVWIYRPNLPPELLQSPLSLSDPLLPGFVLDLGDIFTE</sequence>